<evidence type="ECO:0000313" key="2">
    <source>
        <dbReference type="Proteomes" id="UP000292082"/>
    </source>
</evidence>
<dbReference type="EMBL" id="ML145167">
    <property type="protein sequence ID" value="TBU55509.1"/>
    <property type="molecule type" value="Genomic_DNA"/>
</dbReference>
<dbReference type="Proteomes" id="UP000292082">
    <property type="component" value="Unassembled WGS sequence"/>
</dbReference>
<sequence length="128" mass="14323">MRLVRHTARVRGFLTPTPRPRPGSLLRASHTPRHSAAHTLLLDPRLSIPSTAPLLHWCNITLSSCIINSLIGLRPFCFLLVLVVRSTRRCQLCSVSLLRIVITLPFLFDLTHCILHIAGSVIYGRRSA</sequence>
<evidence type="ECO:0000313" key="1">
    <source>
        <dbReference type="EMBL" id="TBU55509.1"/>
    </source>
</evidence>
<dbReference type="AlphaFoldDB" id="A0A4Q9NVL0"/>
<accession>A0A4Q9NVL0</accession>
<protein>
    <submittedName>
        <fullName evidence="1">Uncharacterized protein</fullName>
    </submittedName>
</protein>
<keyword evidence="2" id="KW-1185">Reference proteome</keyword>
<proteinExistence type="predicted"/>
<reference evidence="1 2" key="1">
    <citation type="submission" date="2019-01" db="EMBL/GenBank/DDBJ databases">
        <title>Draft genome sequences of three monokaryotic isolates of the white-rot basidiomycete fungus Dichomitus squalens.</title>
        <authorList>
            <consortium name="DOE Joint Genome Institute"/>
            <person name="Lopez S.C."/>
            <person name="Andreopoulos B."/>
            <person name="Pangilinan J."/>
            <person name="Lipzen A."/>
            <person name="Riley R."/>
            <person name="Ahrendt S."/>
            <person name="Ng V."/>
            <person name="Barry K."/>
            <person name="Daum C."/>
            <person name="Grigoriev I.V."/>
            <person name="Hilden K.S."/>
            <person name="Makela M.R."/>
            <person name="de Vries R.P."/>
        </authorList>
    </citation>
    <scope>NUCLEOTIDE SEQUENCE [LARGE SCALE GENOMIC DNA]</scope>
    <source>
        <strain evidence="1 2">CBS 464.89</strain>
    </source>
</reference>
<gene>
    <name evidence="1" type="ORF">BD310DRAFT_933525</name>
</gene>
<name>A0A4Q9NVL0_9APHY</name>
<organism evidence="1 2">
    <name type="scientific">Dichomitus squalens</name>
    <dbReference type="NCBI Taxonomy" id="114155"/>
    <lineage>
        <taxon>Eukaryota</taxon>
        <taxon>Fungi</taxon>
        <taxon>Dikarya</taxon>
        <taxon>Basidiomycota</taxon>
        <taxon>Agaricomycotina</taxon>
        <taxon>Agaricomycetes</taxon>
        <taxon>Polyporales</taxon>
        <taxon>Polyporaceae</taxon>
        <taxon>Dichomitus</taxon>
    </lineage>
</organism>